<evidence type="ECO:0000256" key="2">
    <source>
        <dbReference type="ARBA" id="ARBA00022803"/>
    </source>
</evidence>
<proteinExistence type="predicted"/>
<evidence type="ECO:0000256" key="1">
    <source>
        <dbReference type="ARBA" id="ARBA00022737"/>
    </source>
</evidence>
<organism evidence="3 4">
    <name type="scientific">Rotaria magnacalcarata</name>
    <dbReference type="NCBI Taxonomy" id="392030"/>
    <lineage>
        <taxon>Eukaryota</taxon>
        <taxon>Metazoa</taxon>
        <taxon>Spiralia</taxon>
        <taxon>Gnathifera</taxon>
        <taxon>Rotifera</taxon>
        <taxon>Eurotatoria</taxon>
        <taxon>Bdelloidea</taxon>
        <taxon>Philodinida</taxon>
        <taxon>Philodinidae</taxon>
        <taxon>Rotaria</taxon>
    </lineage>
</organism>
<evidence type="ECO:0000313" key="4">
    <source>
        <dbReference type="Proteomes" id="UP000676336"/>
    </source>
</evidence>
<dbReference type="GO" id="GO:0070062">
    <property type="term" value="C:extracellular exosome"/>
    <property type="evidence" value="ECO:0007669"/>
    <property type="project" value="TreeGrafter"/>
</dbReference>
<accession>A0A8S3JHU7</accession>
<reference evidence="3" key="1">
    <citation type="submission" date="2021-02" db="EMBL/GenBank/DDBJ databases">
        <authorList>
            <person name="Nowell W R."/>
        </authorList>
    </citation>
    <scope>NUCLEOTIDE SEQUENCE</scope>
</reference>
<feature type="non-terminal residue" evidence="3">
    <location>
        <position position="100"/>
    </location>
</feature>
<name>A0A8S3JHU7_9BILA</name>
<dbReference type="GO" id="GO:0060271">
    <property type="term" value="P:cilium assembly"/>
    <property type="evidence" value="ECO:0007669"/>
    <property type="project" value="TreeGrafter"/>
</dbReference>
<sequence>PLLNFTVSIDQPLIPVRDQSNTNAVRITLEGLYSPPEAWLPGGASFVYTATLPIPINDDKETTVVFTNGTLRAAADATNKQKRWPDARGIVTLNGSYMPG</sequence>
<dbReference type="PANTHER" id="PTHR44314">
    <property type="entry name" value="CILIA- AND FLAGELLA-ASSOCIATED PROTEIN 70"/>
    <property type="match status" value="1"/>
</dbReference>
<keyword evidence="2" id="KW-0802">TPR repeat</keyword>
<dbReference type="GO" id="GO:0031514">
    <property type="term" value="C:motile cilium"/>
    <property type="evidence" value="ECO:0007669"/>
    <property type="project" value="TreeGrafter"/>
</dbReference>
<dbReference type="InterPro" id="IPR052628">
    <property type="entry name" value="CFAP70"/>
</dbReference>
<protein>
    <submittedName>
        <fullName evidence="3">Uncharacterized protein</fullName>
    </submittedName>
</protein>
<comment type="caution">
    <text evidence="3">The sequence shown here is derived from an EMBL/GenBank/DDBJ whole genome shotgun (WGS) entry which is preliminary data.</text>
</comment>
<gene>
    <name evidence="3" type="ORF">SMN809_LOCUS80221</name>
</gene>
<evidence type="ECO:0000313" key="3">
    <source>
        <dbReference type="EMBL" id="CAF5216862.1"/>
    </source>
</evidence>
<dbReference type="PANTHER" id="PTHR44314:SF1">
    <property type="entry name" value="CILIA- AND FLAGELLA-ASSOCIATED PROTEIN 70"/>
    <property type="match status" value="1"/>
</dbReference>
<dbReference type="GO" id="GO:0003341">
    <property type="term" value="P:cilium movement"/>
    <property type="evidence" value="ECO:0007669"/>
    <property type="project" value="TreeGrafter"/>
</dbReference>
<feature type="non-terminal residue" evidence="3">
    <location>
        <position position="1"/>
    </location>
</feature>
<dbReference type="EMBL" id="CAJOBI010344671">
    <property type="protein sequence ID" value="CAF5216862.1"/>
    <property type="molecule type" value="Genomic_DNA"/>
</dbReference>
<keyword evidence="1" id="KW-0677">Repeat</keyword>
<dbReference type="Proteomes" id="UP000676336">
    <property type="component" value="Unassembled WGS sequence"/>
</dbReference>
<dbReference type="AlphaFoldDB" id="A0A8S3JHU7"/>